<feature type="transmembrane region" description="Helical" evidence="1">
    <location>
        <begin position="39"/>
        <end position="59"/>
    </location>
</feature>
<sequence>MDKKVLKGLLIMLACAVLVVSAVFVFVLHSEHSELLEGFLYGAIGVGLFMITAKILTLIQKEGKQDD</sequence>
<reference evidence="2" key="1">
    <citation type="submission" date="2020-06" db="EMBL/GenBank/DDBJ databases">
        <title>Unique genomic features of the anaerobic methanotrophic archaea.</title>
        <authorList>
            <person name="Chadwick G.L."/>
            <person name="Skennerton C.T."/>
            <person name="Laso-Perez R."/>
            <person name="Leu A.O."/>
            <person name="Speth D.R."/>
            <person name="Yu H."/>
            <person name="Morgan-Lang C."/>
            <person name="Hatzenpichler R."/>
            <person name="Goudeau D."/>
            <person name="Malmstrom R."/>
            <person name="Brazelton W.J."/>
            <person name="Woyke T."/>
            <person name="Hallam S.J."/>
            <person name="Tyson G.W."/>
            <person name="Wegener G."/>
            <person name="Boetius A."/>
            <person name="Orphan V."/>
        </authorList>
    </citation>
    <scope>NUCLEOTIDE SEQUENCE</scope>
</reference>
<evidence type="ECO:0000256" key="1">
    <source>
        <dbReference type="SAM" id="Phobius"/>
    </source>
</evidence>
<keyword evidence="1" id="KW-0472">Membrane</keyword>
<feature type="transmembrane region" description="Helical" evidence="1">
    <location>
        <begin position="9"/>
        <end position="27"/>
    </location>
</feature>
<evidence type="ECO:0000313" key="2">
    <source>
        <dbReference type="EMBL" id="QNO53767.1"/>
    </source>
</evidence>
<gene>
    <name evidence="2" type="ORF">JMICBFOL_00016</name>
</gene>
<protein>
    <submittedName>
        <fullName evidence="2">Uncharacterized protein</fullName>
    </submittedName>
</protein>
<keyword evidence="1" id="KW-1133">Transmembrane helix</keyword>
<keyword evidence="1" id="KW-0812">Transmembrane</keyword>
<dbReference type="AlphaFoldDB" id="A0A7G9Z0I3"/>
<name>A0A7G9Z0I3_9EURY</name>
<organism evidence="2">
    <name type="scientific">Candidatus Methanophagaceae archaeon ANME-1 ERB6</name>
    <dbReference type="NCBI Taxonomy" id="2759912"/>
    <lineage>
        <taxon>Archaea</taxon>
        <taxon>Methanobacteriati</taxon>
        <taxon>Methanobacteriota</taxon>
        <taxon>Stenosarchaea group</taxon>
        <taxon>Methanomicrobia</taxon>
        <taxon>Candidatus Methanophagales</taxon>
        <taxon>Candidatus Methanophagaceae</taxon>
    </lineage>
</organism>
<proteinExistence type="predicted"/>
<accession>A0A7G9Z0I3</accession>
<dbReference type="EMBL" id="MT631550">
    <property type="protein sequence ID" value="QNO53767.1"/>
    <property type="molecule type" value="Genomic_DNA"/>
</dbReference>